<name>A0ACB9HEK6_9ASTR</name>
<reference evidence="1 2" key="2">
    <citation type="journal article" date="2022" name="Mol. Ecol. Resour.">
        <title>The genomes of chicory, endive, great burdock and yacon provide insights into Asteraceae paleo-polyploidization history and plant inulin production.</title>
        <authorList>
            <person name="Fan W."/>
            <person name="Wang S."/>
            <person name="Wang H."/>
            <person name="Wang A."/>
            <person name="Jiang F."/>
            <person name="Liu H."/>
            <person name="Zhao H."/>
            <person name="Xu D."/>
            <person name="Zhang Y."/>
        </authorList>
    </citation>
    <scope>NUCLEOTIDE SEQUENCE [LARGE SCALE GENOMIC DNA]</scope>
    <source>
        <strain evidence="2">cv. Yunnan</strain>
        <tissue evidence="1">Leaves</tissue>
    </source>
</reference>
<gene>
    <name evidence="1" type="ORF">L1987_35964</name>
</gene>
<dbReference type="EMBL" id="CM042029">
    <property type="protein sequence ID" value="KAI3793347.1"/>
    <property type="molecule type" value="Genomic_DNA"/>
</dbReference>
<dbReference type="Proteomes" id="UP001056120">
    <property type="component" value="Linkage Group LG12"/>
</dbReference>
<accession>A0ACB9HEK6</accession>
<protein>
    <submittedName>
        <fullName evidence="1">Uncharacterized protein</fullName>
    </submittedName>
</protein>
<sequence>MTTPMRFTLQIGPFCNCKGCRKKVKEALGKLDDVKLLEMDPEMGKLIFLTTAHPDAIKDAINDLFPKRKIILSHEINHSLHNQGFNGVHLQDAPPLPQPQQQLAHKVQTSTATLMTIALQIDPFCNCKGCMKKVKKAVGDVKLLEMDPEMGKLIFLTTSHPDAIKDAFKSQFSKRKIICVRLQDAPMPEINISPSAPPIPEFQIWHDGILQGTVSGFFENEVKGGNEAVSNEQFQMRKKKSLMHKESQEGTWYSAEYYPPDLVYRYPTE</sequence>
<comment type="caution">
    <text evidence="1">The sequence shown here is derived from an EMBL/GenBank/DDBJ whole genome shotgun (WGS) entry which is preliminary data.</text>
</comment>
<keyword evidence="2" id="KW-1185">Reference proteome</keyword>
<organism evidence="1 2">
    <name type="scientific">Smallanthus sonchifolius</name>
    <dbReference type="NCBI Taxonomy" id="185202"/>
    <lineage>
        <taxon>Eukaryota</taxon>
        <taxon>Viridiplantae</taxon>
        <taxon>Streptophyta</taxon>
        <taxon>Embryophyta</taxon>
        <taxon>Tracheophyta</taxon>
        <taxon>Spermatophyta</taxon>
        <taxon>Magnoliopsida</taxon>
        <taxon>eudicotyledons</taxon>
        <taxon>Gunneridae</taxon>
        <taxon>Pentapetalae</taxon>
        <taxon>asterids</taxon>
        <taxon>campanulids</taxon>
        <taxon>Asterales</taxon>
        <taxon>Asteraceae</taxon>
        <taxon>Asteroideae</taxon>
        <taxon>Heliantheae alliance</taxon>
        <taxon>Millerieae</taxon>
        <taxon>Smallanthus</taxon>
    </lineage>
</organism>
<evidence type="ECO:0000313" key="1">
    <source>
        <dbReference type="EMBL" id="KAI3793347.1"/>
    </source>
</evidence>
<proteinExistence type="predicted"/>
<reference evidence="2" key="1">
    <citation type="journal article" date="2022" name="Mol. Ecol. Resour.">
        <title>The genomes of chicory, endive, great burdock and yacon provide insights into Asteraceae palaeo-polyploidization history and plant inulin production.</title>
        <authorList>
            <person name="Fan W."/>
            <person name="Wang S."/>
            <person name="Wang H."/>
            <person name="Wang A."/>
            <person name="Jiang F."/>
            <person name="Liu H."/>
            <person name="Zhao H."/>
            <person name="Xu D."/>
            <person name="Zhang Y."/>
        </authorList>
    </citation>
    <scope>NUCLEOTIDE SEQUENCE [LARGE SCALE GENOMIC DNA]</scope>
    <source>
        <strain evidence="2">cv. Yunnan</strain>
    </source>
</reference>
<evidence type="ECO:0000313" key="2">
    <source>
        <dbReference type="Proteomes" id="UP001056120"/>
    </source>
</evidence>